<dbReference type="PROSITE" id="PS50041">
    <property type="entry name" value="C_TYPE_LECTIN_2"/>
    <property type="match status" value="1"/>
</dbReference>
<feature type="domain" description="C-type lectin" evidence="28">
    <location>
        <begin position="20"/>
        <end position="140"/>
    </location>
</feature>
<keyword evidence="6 25" id="KW-0812">Transmembrane</keyword>
<evidence type="ECO:0000256" key="10">
    <source>
        <dbReference type="ARBA" id="ARBA00022737"/>
    </source>
</evidence>
<evidence type="ECO:0000256" key="15">
    <source>
        <dbReference type="ARBA" id="ARBA00023157"/>
    </source>
</evidence>
<keyword evidence="10" id="KW-0677">Repeat</keyword>
<feature type="disulfide bond" evidence="24">
    <location>
        <begin position="356"/>
        <end position="383"/>
    </location>
</feature>
<evidence type="ECO:0000256" key="21">
    <source>
        <dbReference type="ARBA" id="ARBA00043124"/>
    </source>
</evidence>
<evidence type="ECO:0000256" key="9">
    <source>
        <dbReference type="ARBA" id="ARBA00022734"/>
    </source>
</evidence>
<dbReference type="Gene3D" id="3.10.100.10">
    <property type="entry name" value="Mannose-Binding Protein A, subunit A"/>
    <property type="match status" value="1"/>
</dbReference>
<keyword evidence="7" id="KW-0479">Metal-binding</keyword>
<dbReference type="InterPro" id="IPR018378">
    <property type="entry name" value="C-type_lectin_CS"/>
</dbReference>
<dbReference type="InterPro" id="IPR050350">
    <property type="entry name" value="Compl-Cell_Adhes-Reg"/>
</dbReference>
<dbReference type="PROSITE" id="PS00022">
    <property type="entry name" value="EGF_1"/>
    <property type="match status" value="1"/>
</dbReference>
<evidence type="ECO:0000256" key="7">
    <source>
        <dbReference type="ARBA" id="ARBA00022723"/>
    </source>
</evidence>
<feature type="domain" description="EGF-like" evidence="27">
    <location>
        <begin position="140"/>
        <end position="176"/>
    </location>
</feature>
<feature type="signal peptide" evidence="26">
    <location>
        <begin position="1"/>
        <end position="22"/>
    </location>
</feature>
<keyword evidence="14 25" id="KW-0472">Membrane</keyword>
<keyword evidence="3" id="KW-1003">Cell membrane</keyword>
<dbReference type="InterPro" id="IPR001304">
    <property type="entry name" value="C-type_lectin-like"/>
</dbReference>
<dbReference type="InterPro" id="IPR000436">
    <property type="entry name" value="Sushi_SCR_CCP_dom"/>
</dbReference>
<feature type="disulfide bond" evidence="24">
    <location>
        <begin position="419"/>
        <end position="446"/>
    </location>
</feature>
<dbReference type="Proteomes" id="UP001314169">
    <property type="component" value="Chromosome 18"/>
</dbReference>
<dbReference type="PRINTS" id="PR00343">
    <property type="entry name" value="SELECTIN"/>
</dbReference>
<dbReference type="InterPro" id="IPR000742">
    <property type="entry name" value="EGF"/>
</dbReference>
<proteinExistence type="inferred from homology"/>
<feature type="domain" description="Sushi" evidence="29">
    <location>
        <begin position="254"/>
        <end position="322"/>
    </location>
</feature>
<feature type="disulfide bond" evidence="23">
    <location>
        <begin position="166"/>
        <end position="175"/>
    </location>
</feature>
<feature type="domain" description="Sushi" evidence="29">
    <location>
        <begin position="512"/>
        <end position="570"/>
    </location>
</feature>
<evidence type="ECO:0000256" key="26">
    <source>
        <dbReference type="SAM" id="SignalP"/>
    </source>
</evidence>
<gene>
    <name evidence="30" type="ORF">MPIPNATIZW_LOCUS8132</name>
</gene>
<dbReference type="SMART" id="SM00181">
    <property type="entry name" value="EGF"/>
    <property type="match status" value="2"/>
</dbReference>
<feature type="disulfide bond" evidence="24">
    <location>
        <begin position="541"/>
        <end position="568"/>
    </location>
</feature>
<organism evidence="30 31">
    <name type="scientific">Pipistrellus nathusii</name>
    <name type="common">Nathusius' pipistrelle</name>
    <dbReference type="NCBI Taxonomy" id="59473"/>
    <lineage>
        <taxon>Eukaryota</taxon>
        <taxon>Metazoa</taxon>
        <taxon>Chordata</taxon>
        <taxon>Craniata</taxon>
        <taxon>Vertebrata</taxon>
        <taxon>Euteleostomi</taxon>
        <taxon>Mammalia</taxon>
        <taxon>Eutheria</taxon>
        <taxon>Laurasiatheria</taxon>
        <taxon>Chiroptera</taxon>
        <taxon>Yangochiroptera</taxon>
        <taxon>Vespertilionidae</taxon>
        <taxon>Pipistrellus</taxon>
    </lineage>
</organism>
<evidence type="ECO:0000256" key="6">
    <source>
        <dbReference type="ARBA" id="ARBA00022692"/>
    </source>
</evidence>
<evidence type="ECO:0000256" key="25">
    <source>
        <dbReference type="SAM" id="Phobius"/>
    </source>
</evidence>
<comment type="subunit">
    <text evidence="17">Interacts with SELPLG/PSGL1 and PODXL2 through the sialyl Lewis X epitope. SELPLG sulfation appears not to be required for this interaction.</text>
</comment>
<feature type="domain" description="Sushi" evidence="29">
    <location>
        <begin position="462"/>
        <end position="511"/>
    </location>
</feature>
<dbReference type="InterPro" id="IPR016187">
    <property type="entry name" value="CTDL_fold"/>
</dbReference>
<evidence type="ECO:0000256" key="8">
    <source>
        <dbReference type="ARBA" id="ARBA00022729"/>
    </source>
</evidence>
<dbReference type="Pfam" id="PF00059">
    <property type="entry name" value="Lectin_C"/>
    <property type="match status" value="1"/>
</dbReference>
<dbReference type="SUPFAM" id="SSF57535">
    <property type="entry name" value="Complement control module/SCR domain"/>
    <property type="match status" value="6"/>
</dbReference>
<evidence type="ECO:0000259" key="27">
    <source>
        <dbReference type="PROSITE" id="PS50026"/>
    </source>
</evidence>
<evidence type="ECO:0000256" key="17">
    <source>
        <dbReference type="ARBA" id="ARBA00038738"/>
    </source>
</evidence>
<comment type="function">
    <text evidence="22">Cell-surface glycoprotein having a role in immunoadhesion. Mediates in the adhesion of blood neutrophils in cytokine-activated endothelium through interaction with SELPLG/PSGL1. May have a role in capillary morphogenesis.</text>
</comment>
<evidence type="ECO:0000256" key="4">
    <source>
        <dbReference type="ARBA" id="ARBA00022536"/>
    </source>
</evidence>
<keyword evidence="9" id="KW-0430">Lectin</keyword>
<evidence type="ECO:0000256" key="13">
    <source>
        <dbReference type="ARBA" id="ARBA00022989"/>
    </source>
</evidence>
<evidence type="ECO:0000256" key="3">
    <source>
        <dbReference type="ARBA" id="ARBA00022475"/>
    </source>
</evidence>
<dbReference type="PROSITE" id="PS00615">
    <property type="entry name" value="C_TYPE_LECTIN_1"/>
    <property type="match status" value="1"/>
</dbReference>
<evidence type="ECO:0000256" key="24">
    <source>
        <dbReference type="PROSITE-ProRule" id="PRU00302"/>
    </source>
</evidence>
<dbReference type="PROSITE" id="PS50026">
    <property type="entry name" value="EGF_3"/>
    <property type="match status" value="1"/>
</dbReference>
<feature type="disulfide bond" evidence="24">
    <location>
        <begin position="211"/>
        <end position="238"/>
    </location>
</feature>
<feature type="domain" description="Sushi" evidence="29">
    <location>
        <begin position="386"/>
        <end position="448"/>
    </location>
</feature>
<feature type="domain" description="Sushi" evidence="29">
    <location>
        <begin position="323"/>
        <end position="385"/>
    </location>
</feature>
<feature type="disulfide bond" evidence="24">
    <location>
        <begin position="482"/>
        <end position="509"/>
    </location>
</feature>
<dbReference type="CDD" id="cd00033">
    <property type="entry name" value="CCP"/>
    <property type="match status" value="6"/>
</dbReference>
<evidence type="ECO:0000256" key="5">
    <source>
        <dbReference type="ARBA" id="ARBA00022659"/>
    </source>
</evidence>
<dbReference type="CDD" id="cd00054">
    <property type="entry name" value="EGF_CA"/>
    <property type="match status" value="1"/>
</dbReference>
<evidence type="ECO:0000256" key="14">
    <source>
        <dbReference type="ARBA" id="ARBA00023136"/>
    </source>
</evidence>
<dbReference type="Pfam" id="PF00008">
    <property type="entry name" value="EGF"/>
    <property type="match status" value="1"/>
</dbReference>
<dbReference type="PROSITE" id="PS50923">
    <property type="entry name" value="SUSHI"/>
    <property type="match status" value="6"/>
</dbReference>
<reference evidence="30" key="1">
    <citation type="submission" date="2023-12" db="EMBL/GenBank/DDBJ databases">
        <authorList>
            <person name="Brown T."/>
        </authorList>
    </citation>
    <scope>NUCLEOTIDE SEQUENCE</scope>
</reference>
<protein>
    <recommendedName>
        <fullName evidence="18">E-selectin</fullName>
    </recommendedName>
    <alternativeName>
        <fullName evidence="19">CD62 antigen-like family member E</fullName>
    </alternativeName>
    <alternativeName>
        <fullName evidence="20">Endothelial leukocyte adhesion molecule 1</fullName>
    </alternativeName>
    <alternativeName>
        <fullName evidence="21">Leukocyte-endothelial cell adhesion molecule 2</fullName>
    </alternativeName>
</protein>
<comment type="subcellular location">
    <subcellularLocation>
        <location evidence="1">Cell membrane</location>
        <topology evidence="1">Single-pass type I membrane protein</topology>
    </subcellularLocation>
</comment>
<evidence type="ECO:0000256" key="12">
    <source>
        <dbReference type="ARBA" id="ARBA00022889"/>
    </source>
</evidence>
<keyword evidence="15 23" id="KW-1015">Disulfide bond</keyword>
<sequence length="629" mass="66153">MTASWLLSALAFALLLVRPGAAWSYHTSPVTLTFDEASAYCQQHYTHLVAIQNQEEIQHLNSVLNHSTSYYWIGIRKVEGQWVWIGTGKPLTEEAANWAPGEPNNKQANEDCVEIYIRRPLNPGQWNDERCSKRKLALCYTAACTPASCSGHGDCVETINNYTCQCHPGFRGSQCEQAVTCPALDAPEHGRLECTGPWGSSGYNTSCTLSCREGYRPRGPRATRCTASGAWSAPLPACEEVRCAPVTPPAHGSAACSQDPGAFPGSTVPGSTVPGSTVPGSTVPWNTSCAFHCEAGFKLVGAPRLRCTAAGRWDHEEPTCTALTCAAPDAPAHGSVSCSLSPAGELASGSACSFACEDGFVLRGPARLDCTAQGRWAQPAPRCEASPCKAPSRPERGHVSCPPSASGSFQPGASCAFSCEQGFVLSGPARLQCGPMGQWDGPEPTCEAVRCDPVPPPRGGWVRCRHAPAGELTPSSSCAFGCQDGFRLQGAARLECTARGQWTREAPSCQVVRCSRPAAPGKLAVSCDGELVVGAECTFACPEGWTLNGSAALTCGAAGHWSGMPPACEAPAPSSLPLAIGLSVGGTSLLTASSFLLWLLKRLRKKAKKFVPASSCQSPPSDGSYQTLI</sequence>
<keyword evidence="8 26" id="KW-0732">Signal</keyword>
<evidence type="ECO:0000256" key="19">
    <source>
        <dbReference type="ARBA" id="ARBA00041401"/>
    </source>
</evidence>
<dbReference type="CDD" id="cd03592">
    <property type="entry name" value="CLECT_selectins_like"/>
    <property type="match status" value="1"/>
</dbReference>
<dbReference type="InterPro" id="IPR033991">
    <property type="entry name" value="Selectin_CTLD"/>
</dbReference>
<evidence type="ECO:0000256" key="2">
    <source>
        <dbReference type="ARBA" id="ARBA00007360"/>
    </source>
</evidence>
<comment type="caution">
    <text evidence="23">Lacks conserved residue(s) required for the propagation of feature annotation.</text>
</comment>
<evidence type="ECO:0000256" key="16">
    <source>
        <dbReference type="ARBA" id="ARBA00023180"/>
    </source>
</evidence>
<keyword evidence="12" id="KW-0130">Cell adhesion</keyword>
<dbReference type="SMART" id="SM00032">
    <property type="entry name" value="CCP"/>
    <property type="match status" value="6"/>
</dbReference>
<dbReference type="EMBL" id="OY882875">
    <property type="protein sequence ID" value="CAK6439826.1"/>
    <property type="molecule type" value="Genomic_DNA"/>
</dbReference>
<dbReference type="Gene3D" id="2.10.70.10">
    <property type="entry name" value="Complement Module, domain 1"/>
    <property type="match status" value="6"/>
</dbReference>
<feature type="chain" id="PRO_5045477913" description="E-selectin" evidence="26">
    <location>
        <begin position="23"/>
        <end position="629"/>
    </location>
</feature>
<evidence type="ECO:0000256" key="18">
    <source>
        <dbReference type="ARBA" id="ARBA00040812"/>
    </source>
</evidence>
<feature type="transmembrane region" description="Helical" evidence="25">
    <location>
        <begin position="578"/>
        <end position="600"/>
    </location>
</feature>
<keyword evidence="16" id="KW-0325">Glycoprotein</keyword>
<evidence type="ECO:0000313" key="30">
    <source>
        <dbReference type="EMBL" id="CAK6439826.1"/>
    </source>
</evidence>
<name>A0ABN9ZSY7_PIPNA</name>
<keyword evidence="11" id="KW-0106">Calcium</keyword>
<dbReference type="SUPFAM" id="SSF56436">
    <property type="entry name" value="C-type lectin-like"/>
    <property type="match status" value="1"/>
</dbReference>
<feature type="domain" description="Sushi" evidence="29">
    <location>
        <begin position="179"/>
        <end position="240"/>
    </location>
</feature>
<dbReference type="InterPro" id="IPR016186">
    <property type="entry name" value="C-type_lectin-like/link_sf"/>
</dbReference>
<accession>A0ABN9ZSY7</accession>
<evidence type="ECO:0000256" key="1">
    <source>
        <dbReference type="ARBA" id="ARBA00004251"/>
    </source>
</evidence>
<dbReference type="Pfam" id="PF00084">
    <property type="entry name" value="Sushi"/>
    <property type="match status" value="6"/>
</dbReference>
<dbReference type="SMART" id="SM00034">
    <property type="entry name" value="CLECT"/>
    <property type="match status" value="1"/>
</dbReference>
<comment type="similarity">
    <text evidence="2">Belongs to the selectin/LECAM family.</text>
</comment>
<keyword evidence="5 24" id="KW-0768">Sushi</keyword>
<evidence type="ECO:0000256" key="20">
    <source>
        <dbReference type="ARBA" id="ARBA00042113"/>
    </source>
</evidence>
<evidence type="ECO:0000313" key="31">
    <source>
        <dbReference type="Proteomes" id="UP001314169"/>
    </source>
</evidence>
<keyword evidence="31" id="KW-1185">Reference proteome</keyword>
<keyword evidence="13 25" id="KW-1133">Transmembrane helix</keyword>
<evidence type="ECO:0000256" key="23">
    <source>
        <dbReference type="PROSITE-ProRule" id="PRU00076"/>
    </source>
</evidence>
<evidence type="ECO:0000256" key="22">
    <source>
        <dbReference type="ARBA" id="ARBA00045695"/>
    </source>
</evidence>
<evidence type="ECO:0000259" key="29">
    <source>
        <dbReference type="PROSITE" id="PS50923"/>
    </source>
</evidence>
<evidence type="ECO:0000256" key="11">
    <source>
        <dbReference type="ARBA" id="ARBA00022837"/>
    </source>
</evidence>
<keyword evidence="4 23" id="KW-0245">EGF-like domain</keyword>
<dbReference type="PANTHER" id="PTHR19325:SF493">
    <property type="entry name" value="E-SELECTIN"/>
    <property type="match status" value="1"/>
</dbReference>
<evidence type="ECO:0000259" key="28">
    <source>
        <dbReference type="PROSITE" id="PS50041"/>
    </source>
</evidence>
<dbReference type="InterPro" id="IPR002396">
    <property type="entry name" value="Selectin_superfamily"/>
</dbReference>
<dbReference type="PANTHER" id="PTHR19325">
    <property type="entry name" value="COMPLEMENT COMPONENT-RELATED SUSHI DOMAIN-CONTAINING"/>
    <property type="match status" value="1"/>
</dbReference>
<feature type="disulfide bond" evidence="24">
    <location>
        <begin position="293"/>
        <end position="320"/>
    </location>
</feature>
<dbReference type="PROSITE" id="PS01186">
    <property type="entry name" value="EGF_2"/>
    <property type="match status" value="1"/>
</dbReference>
<dbReference type="InterPro" id="IPR035976">
    <property type="entry name" value="Sushi/SCR/CCP_sf"/>
</dbReference>